<dbReference type="STRING" id="595528.A0A0D2WNM6"/>
<keyword evidence="2" id="KW-0812">Transmembrane</keyword>
<name>A0A0D2WNM6_CAPO3</name>
<dbReference type="SMART" id="SM00271">
    <property type="entry name" value="DnaJ"/>
    <property type="match status" value="1"/>
</dbReference>
<proteinExistence type="predicted"/>
<dbReference type="EMBL" id="KE346363">
    <property type="protein sequence ID" value="KJE92023.1"/>
    <property type="molecule type" value="Genomic_DNA"/>
</dbReference>
<dbReference type="Pfam" id="PF00226">
    <property type="entry name" value="DnaJ"/>
    <property type="match status" value="1"/>
</dbReference>
<organism evidence="4 5">
    <name type="scientific">Capsaspora owczarzaki (strain ATCC 30864)</name>
    <dbReference type="NCBI Taxonomy" id="595528"/>
    <lineage>
        <taxon>Eukaryota</taxon>
        <taxon>Filasterea</taxon>
        <taxon>Capsaspora</taxon>
    </lineage>
</organism>
<dbReference type="Proteomes" id="UP000008743">
    <property type="component" value="Unassembled WGS sequence"/>
</dbReference>
<feature type="domain" description="J" evidence="3">
    <location>
        <begin position="120"/>
        <end position="186"/>
    </location>
</feature>
<dbReference type="InterPro" id="IPR001623">
    <property type="entry name" value="DnaJ_domain"/>
</dbReference>
<evidence type="ECO:0000259" key="3">
    <source>
        <dbReference type="PROSITE" id="PS50076"/>
    </source>
</evidence>
<dbReference type="OrthoDB" id="10250354at2759"/>
<feature type="compositionally biased region" description="Low complexity" evidence="1">
    <location>
        <begin position="25"/>
        <end position="40"/>
    </location>
</feature>
<dbReference type="AlphaFoldDB" id="A0A0D2WNM6"/>
<dbReference type="eggNOG" id="ENOG502SE74">
    <property type="taxonomic scope" value="Eukaryota"/>
</dbReference>
<dbReference type="Gene3D" id="1.10.287.110">
    <property type="entry name" value="DnaJ domain"/>
    <property type="match status" value="1"/>
</dbReference>
<evidence type="ECO:0000313" key="5">
    <source>
        <dbReference type="Proteomes" id="UP000008743"/>
    </source>
</evidence>
<evidence type="ECO:0000313" key="4">
    <source>
        <dbReference type="EMBL" id="KJE92023.1"/>
    </source>
</evidence>
<accession>A0A0D2WNM6</accession>
<feature type="transmembrane region" description="Helical" evidence="2">
    <location>
        <begin position="59"/>
        <end position="82"/>
    </location>
</feature>
<dbReference type="InParanoid" id="A0A0D2WNM6"/>
<protein>
    <recommendedName>
        <fullName evidence="3">J domain-containing protein</fullName>
    </recommendedName>
</protein>
<feature type="region of interest" description="Disordered" evidence="1">
    <location>
        <begin position="13"/>
        <end position="40"/>
    </location>
</feature>
<evidence type="ECO:0000256" key="1">
    <source>
        <dbReference type="SAM" id="MobiDB-lite"/>
    </source>
</evidence>
<sequence>MATNNANQALAAEQQLRQRRRDGDTTTSTPTDSGSTMGSSQATPASSCLGQLLRCCCKCGAVCCGCFVVLIALLFVFLMLVFKYGTIEIQQGDQTFRWNANDDHEWTNWHVVPGHRSLQEHYRTIGVKDTATREEIKAAYRELVFQYHPDRNPDCEECPDQFMKIQTAYEQIRSARHSSSESSSSGRHAPSDPSSERRKPSRNRRN</sequence>
<evidence type="ECO:0000256" key="2">
    <source>
        <dbReference type="SAM" id="Phobius"/>
    </source>
</evidence>
<keyword evidence="5" id="KW-1185">Reference proteome</keyword>
<dbReference type="PhylomeDB" id="A0A0D2WNM6"/>
<keyword evidence="2" id="KW-1133">Transmembrane helix</keyword>
<gene>
    <name evidence="4" type="ORF">CAOG_003059</name>
</gene>
<dbReference type="RefSeq" id="XP_004363898.1">
    <property type="nucleotide sequence ID" value="XM_004363841.2"/>
</dbReference>
<dbReference type="InterPro" id="IPR036869">
    <property type="entry name" value="J_dom_sf"/>
</dbReference>
<reference evidence="5" key="1">
    <citation type="submission" date="2011-02" db="EMBL/GenBank/DDBJ databases">
        <title>The Genome Sequence of Capsaspora owczarzaki ATCC 30864.</title>
        <authorList>
            <person name="Russ C."/>
            <person name="Cuomo C."/>
            <person name="Burger G."/>
            <person name="Gray M.W."/>
            <person name="Holland P.W.H."/>
            <person name="King N."/>
            <person name="Lang F.B.F."/>
            <person name="Roger A.J."/>
            <person name="Ruiz-Trillo I."/>
            <person name="Young S.K."/>
            <person name="Zeng Q."/>
            <person name="Gargeya S."/>
            <person name="Alvarado L."/>
            <person name="Berlin A."/>
            <person name="Chapman S.B."/>
            <person name="Chen Z."/>
            <person name="Freedman E."/>
            <person name="Gellesch M."/>
            <person name="Goldberg J."/>
            <person name="Griggs A."/>
            <person name="Gujja S."/>
            <person name="Heilman E."/>
            <person name="Heiman D."/>
            <person name="Howarth C."/>
            <person name="Mehta T."/>
            <person name="Neiman D."/>
            <person name="Pearson M."/>
            <person name="Roberts A."/>
            <person name="Saif S."/>
            <person name="Shea T."/>
            <person name="Shenoy N."/>
            <person name="Sisk P."/>
            <person name="Stolte C."/>
            <person name="Sykes S."/>
            <person name="White J."/>
            <person name="Yandava C."/>
            <person name="Haas B."/>
            <person name="Nusbaum C."/>
            <person name="Birren B."/>
        </authorList>
    </citation>
    <scope>NUCLEOTIDE SEQUENCE</scope>
    <source>
        <strain evidence="5">ATCC 30864</strain>
    </source>
</reference>
<dbReference type="PANTHER" id="PTHR24074">
    <property type="entry name" value="CO-CHAPERONE PROTEIN DJLA"/>
    <property type="match status" value="1"/>
</dbReference>
<dbReference type="SUPFAM" id="SSF46565">
    <property type="entry name" value="Chaperone J-domain"/>
    <property type="match status" value="1"/>
</dbReference>
<dbReference type="PROSITE" id="PS50076">
    <property type="entry name" value="DNAJ_2"/>
    <property type="match status" value="1"/>
</dbReference>
<keyword evidence="2" id="KW-0472">Membrane</keyword>
<feature type="region of interest" description="Disordered" evidence="1">
    <location>
        <begin position="172"/>
        <end position="206"/>
    </location>
</feature>
<dbReference type="PRINTS" id="PR00625">
    <property type="entry name" value="JDOMAIN"/>
</dbReference>
<dbReference type="CDD" id="cd06257">
    <property type="entry name" value="DnaJ"/>
    <property type="match status" value="1"/>
</dbReference>
<dbReference type="InterPro" id="IPR050817">
    <property type="entry name" value="DjlA_DnaK_co-chaperone"/>
</dbReference>